<organism evidence="2 3">
    <name type="scientific">Hymenobacter qilianensis</name>
    <dbReference type="NCBI Taxonomy" id="1385715"/>
    <lineage>
        <taxon>Bacteria</taxon>
        <taxon>Pseudomonadati</taxon>
        <taxon>Bacteroidota</taxon>
        <taxon>Cytophagia</taxon>
        <taxon>Cytophagales</taxon>
        <taxon>Hymenobacteraceae</taxon>
        <taxon>Hymenobacter</taxon>
    </lineage>
</organism>
<keyword evidence="1" id="KW-0812">Transmembrane</keyword>
<keyword evidence="1" id="KW-0472">Membrane</keyword>
<keyword evidence="3" id="KW-1185">Reference proteome</keyword>
<feature type="transmembrane region" description="Helical" evidence="1">
    <location>
        <begin position="77"/>
        <end position="100"/>
    </location>
</feature>
<sequence length="220" mass="24615">MLFRALLGEQFQQKYLWLSSGVFVALFLLQMPSPAEGIYWITSAYNYLLPASLTLILLAALVSHASAPTRAARRKCLLISALLTVLLVGSNETNSLPLLIGLLGFTALRYIQHRRLDWDYLFLCAVLLGACIVAFAAPGNYVRLNQATRYIRLLDCVHHAASAAYRCLIDWTGNGVLPAITLLLLPLGHRLSRIPDLPLNRVAQNPFLLGSSWWLRWWLS</sequence>
<dbReference type="KEGG" id="hqi:H9L05_07285"/>
<proteinExistence type="predicted"/>
<dbReference type="Proteomes" id="UP000516093">
    <property type="component" value="Chromosome"/>
</dbReference>
<feature type="transmembrane region" description="Helical" evidence="1">
    <location>
        <begin position="120"/>
        <end position="142"/>
    </location>
</feature>
<keyword evidence="1" id="KW-1133">Transmembrane helix</keyword>
<accession>A0A7H0GYM4</accession>
<protein>
    <submittedName>
        <fullName evidence="2">Uncharacterized protein</fullName>
    </submittedName>
</protein>
<gene>
    <name evidence="2" type="ORF">H9L05_07285</name>
</gene>
<evidence type="ECO:0000313" key="3">
    <source>
        <dbReference type="Proteomes" id="UP000516093"/>
    </source>
</evidence>
<evidence type="ECO:0000256" key="1">
    <source>
        <dbReference type="SAM" id="Phobius"/>
    </source>
</evidence>
<feature type="transmembrane region" description="Helical" evidence="1">
    <location>
        <begin position="47"/>
        <end position="65"/>
    </location>
</feature>
<evidence type="ECO:0000313" key="2">
    <source>
        <dbReference type="EMBL" id="QNP53390.1"/>
    </source>
</evidence>
<dbReference type="EMBL" id="CP060784">
    <property type="protein sequence ID" value="QNP53390.1"/>
    <property type="molecule type" value="Genomic_DNA"/>
</dbReference>
<dbReference type="InterPro" id="IPR045691">
    <property type="entry name" value="DUF6056"/>
</dbReference>
<dbReference type="AlphaFoldDB" id="A0A7H0GYM4"/>
<dbReference type="Pfam" id="PF19528">
    <property type="entry name" value="DUF6056"/>
    <property type="match status" value="1"/>
</dbReference>
<reference evidence="2 3" key="1">
    <citation type="submission" date="2020-08" db="EMBL/GenBank/DDBJ databases">
        <title>Genome sequence of Hymenobacter qilianensis JCM 19763T.</title>
        <authorList>
            <person name="Hyun D.-W."/>
            <person name="Bae J.-W."/>
        </authorList>
    </citation>
    <scope>NUCLEOTIDE SEQUENCE [LARGE SCALE GENOMIC DNA]</scope>
    <source>
        <strain evidence="2 3">JCM 19763</strain>
    </source>
</reference>
<name>A0A7H0GYM4_9BACT</name>